<reference evidence="1" key="1">
    <citation type="journal article" date="2021" name="Proc. Natl. Acad. Sci. U.S.A.">
        <title>A Catalog of Tens of Thousands of Viruses from Human Metagenomes Reveals Hidden Associations with Chronic Diseases.</title>
        <authorList>
            <person name="Tisza M.J."/>
            <person name="Buck C.B."/>
        </authorList>
    </citation>
    <scope>NUCLEOTIDE SEQUENCE</scope>
    <source>
        <strain evidence="1">Ct6oU4</strain>
    </source>
</reference>
<sequence>MGSPSVRIAHPFSFSQTFPIALRKEETFAGPVPYRDGRRGDIVPALPFSIDVLFSSQIIIHWAGRP</sequence>
<evidence type="ECO:0000313" key="1">
    <source>
        <dbReference type="EMBL" id="DAE21184.1"/>
    </source>
</evidence>
<accession>A0A8S5QQ19</accession>
<protein>
    <submittedName>
        <fullName evidence="1">Uncharacterized protein</fullName>
    </submittedName>
</protein>
<organism evidence="1">
    <name type="scientific">Siphoviridae sp. ct6oU4</name>
    <dbReference type="NCBI Taxonomy" id="2826299"/>
    <lineage>
        <taxon>Viruses</taxon>
        <taxon>Duplodnaviria</taxon>
        <taxon>Heunggongvirae</taxon>
        <taxon>Uroviricota</taxon>
        <taxon>Caudoviricetes</taxon>
    </lineage>
</organism>
<proteinExistence type="predicted"/>
<dbReference type="EMBL" id="BK015709">
    <property type="protein sequence ID" value="DAE21184.1"/>
    <property type="molecule type" value="Genomic_DNA"/>
</dbReference>
<name>A0A8S5QQ19_9CAUD</name>